<proteinExistence type="predicted"/>
<accession>A0ABP9CEH7</accession>
<protein>
    <recommendedName>
        <fullName evidence="3">Small CPxCG-related zinc finger protein</fullName>
    </recommendedName>
</protein>
<organism evidence="1 2">
    <name type="scientific">Tomitella cavernea</name>
    <dbReference type="NCBI Taxonomy" id="1387982"/>
    <lineage>
        <taxon>Bacteria</taxon>
        <taxon>Bacillati</taxon>
        <taxon>Actinomycetota</taxon>
        <taxon>Actinomycetes</taxon>
        <taxon>Mycobacteriales</taxon>
        <taxon>Tomitella</taxon>
    </lineage>
</organism>
<name>A0ABP9CEH7_9ACTN</name>
<evidence type="ECO:0000313" key="2">
    <source>
        <dbReference type="Proteomes" id="UP001500839"/>
    </source>
</evidence>
<gene>
    <name evidence="1" type="ORF">GCM10023353_11810</name>
</gene>
<dbReference type="Proteomes" id="UP001500839">
    <property type="component" value="Unassembled WGS sequence"/>
</dbReference>
<evidence type="ECO:0008006" key="3">
    <source>
        <dbReference type="Google" id="ProtNLM"/>
    </source>
</evidence>
<keyword evidence="2" id="KW-1185">Reference proteome</keyword>
<comment type="caution">
    <text evidence="1">The sequence shown here is derived from an EMBL/GenBank/DDBJ whole genome shotgun (WGS) entry which is preliminary data.</text>
</comment>
<reference evidence="2" key="1">
    <citation type="journal article" date="2019" name="Int. J. Syst. Evol. Microbiol.">
        <title>The Global Catalogue of Microorganisms (GCM) 10K type strain sequencing project: providing services to taxonomists for standard genome sequencing and annotation.</title>
        <authorList>
            <consortium name="The Broad Institute Genomics Platform"/>
            <consortium name="The Broad Institute Genome Sequencing Center for Infectious Disease"/>
            <person name="Wu L."/>
            <person name="Ma J."/>
        </authorList>
    </citation>
    <scope>NUCLEOTIDE SEQUENCE [LARGE SCALE GENOMIC DNA]</scope>
    <source>
        <strain evidence="2">JCM 18542</strain>
    </source>
</reference>
<dbReference type="EMBL" id="BAABKQ010000001">
    <property type="protein sequence ID" value="GAA4809471.1"/>
    <property type="molecule type" value="Genomic_DNA"/>
</dbReference>
<dbReference type="RefSeq" id="WP_200170765.1">
    <property type="nucleotide sequence ID" value="NZ_BAABKQ010000001.1"/>
</dbReference>
<sequence>MTTYECGTCFLSDDDFPAGRDPAPFFTRRGGEQYCLVCAELVDVGAGK</sequence>
<evidence type="ECO:0000313" key="1">
    <source>
        <dbReference type="EMBL" id="GAA4809471.1"/>
    </source>
</evidence>